<organism evidence="1 2">
    <name type="scientific">Gigaspora margarita</name>
    <dbReference type="NCBI Taxonomy" id="4874"/>
    <lineage>
        <taxon>Eukaryota</taxon>
        <taxon>Fungi</taxon>
        <taxon>Fungi incertae sedis</taxon>
        <taxon>Mucoromycota</taxon>
        <taxon>Glomeromycotina</taxon>
        <taxon>Glomeromycetes</taxon>
        <taxon>Diversisporales</taxon>
        <taxon>Gigasporaceae</taxon>
        <taxon>Gigaspora</taxon>
    </lineage>
</organism>
<gene>
    <name evidence="1" type="ORF">GMARGA_LOCUS13570</name>
</gene>
<proteinExistence type="predicted"/>
<name>A0ABN7V343_GIGMA</name>
<protein>
    <submittedName>
        <fullName evidence="1">19492_t:CDS:1</fullName>
    </submittedName>
</protein>
<dbReference type="EMBL" id="CAJVQB010008653">
    <property type="protein sequence ID" value="CAG8721591.1"/>
    <property type="molecule type" value="Genomic_DNA"/>
</dbReference>
<feature type="non-terminal residue" evidence="1">
    <location>
        <position position="1"/>
    </location>
</feature>
<reference evidence="1 2" key="1">
    <citation type="submission" date="2021-06" db="EMBL/GenBank/DDBJ databases">
        <authorList>
            <person name="Kallberg Y."/>
            <person name="Tangrot J."/>
            <person name="Rosling A."/>
        </authorList>
    </citation>
    <scope>NUCLEOTIDE SEQUENCE [LARGE SCALE GENOMIC DNA]</scope>
    <source>
        <strain evidence="1 2">120-4 pot B 10/14</strain>
    </source>
</reference>
<sequence>LEIEFKEKELTDLQLRGLLRATQGNKNYASKLNHGASEKLDDAITSNKYNLKRKMIEFDLPSKTRYHSL</sequence>
<accession>A0ABN7V343</accession>
<keyword evidence="2" id="KW-1185">Reference proteome</keyword>
<comment type="caution">
    <text evidence="1">The sequence shown here is derived from an EMBL/GenBank/DDBJ whole genome shotgun (WGS) entry which is preliminary data.</text>
</comment>
<dbReference type="Proteomes" id="UP000789901">
    <property type="component" value="Unassembled WGS sequence"/>
</dbReference>
<evidence type="ECO:0000313" key="2">
    <source>
        <dbReference type="Proteomes" id="UP000789901"/>
    </source>
</evidence>
<evidence type="ECO:0000313" key="1">
    <source>
        <dbReference type="EMBL" id="CAG8721591.1"/>
    </source>
</evidence>